<protein>
    <submittedName>
        <fullName evidence="1">Uncharacterized protein</fullName>
    </submittedName>
</protein>
<evidence type="ECO:0000313" key="1">
    <source>
        <dbReference type="EMBL" id="MFH0274945.1"/>
    </source>
</evidence>
<sequence>MSHSCVWSMYREKIARVSSLHELIQYRHCYVRGYGLPFKVQQGYLAHHYYSKLPPSKEGSFV</sequence>
<proteinExistence type="predicted"/>
<dbReference type="EMBL" id="JBIHSE010000005">
    <property type="protein sequence ID" value="MFH0274945.1"/>
    <property type="molecule type" value="Genomic_DNA"/>
</dbReference>
<name>A0ABW7JEZ1_9VIBR</name>
<dbReference type="Proteomes" id="UP001607221">
    <property type="component" value="Unassembled WGS sequence"/>
</dbReference>
<evidence type="ECO:0000313" key="2">
    <source>
        <dbReference type="Proteomes" id="UP001607221"/>
    </source>
</evidence>
<gene>
    <name evidence="1" type="ORF">ACGRHZ_27115</name>
</gene>
<comment type="caution">
    <text evidence="1">The sequence shown here is derived from an EMBL/GenBank/DDBJ whole genome shotgun (WGS) entry which is preliminary data.</text>
</comment>
<keyword evidence="2" id="KW-1185">Reference proteome</keyword>
<reference evidence="1 2" key="1">
    <citation type="submission" date="2024-10" db="EMBL/GenBank/DDBJ databases">
        <authorList>
            <person name="Yibar A."/>
            <person name="Saticioglu I.B."/>
            <person name="Duman M."/>
            <person name="Ajmi N."/>
            <person name="Gurler F."/>
            <person name="Ay H."/>
            <person name="Onuk E."/>
            <person name="Guler S."/>
            <person name="Romalde J.L."/>
        </authorList>
    </citation>
    <scope>NUCLEOTIDE SEQUENCE [LARGE SCALE GENOMIC DNA]</scope>
    <source>
        <strain evidence="1 2">1-TCBS-A</strain>
    </source>
</reference>
<dbReference type="RefSeq" id="WP_394633245.1">
    <property type="nucleotide sequence ID" value="NZ_JBIHSE010000005.1"/>
</dbReference>
<accession>A0ABW7JEZ1</accession>
<organism evidence="1 2">
    <name type="scientific">Vibrio jasicida</name>
    <dbReference type="NCBI Taxonomy" id="766224"/>
    <lineage>
        <taxon>Bacteria</taxon>
        <taxon>Pseudomonadati</taxon>
        <taxon>Pseudomonadota</taxon>
        <taxon>Gammaproteobacteria</taxon>
        <taxon>Vibrionales</taxon>
        <taxon>Vibrionaceae</taxon>
        <taxon>Vibrio</taxon>
    </lineage>
</organism>